<keyword evidence="4 8" id="KW-0479">Metal-binding</keyword>
<dbReference type="PANTHER" id="PTHR24279:SF120">
    <property type="entry name" value="CYTOCHROME P450"/>
    <property type="match status" value="1"/>
</dbReference>
<evidence type="ECO:0000256" key="2">
    <source>
        <dbReference type="ARBA" id="ARBA00010617"/>
    </source>
</evidence>
<dbReference type="PROSITE" id="PS00086">
    <property type="entry name" value="CYTOCHROME_P450"/>
    <property type="match status" value="1"/>
</dbReference>
<dbReference type="OrthoDB" id="3945418at2759"/>
<dbReference type="GO" id="GO:0004497">
    <property type="term" value="F:monooxygenase activity"/>
    <property type="evidence" value="ECO:0007669"/>
    <property type="project" value="UniProtKB-KW"/>
</dbReference>
<dbReference type="CDD" id="cd11054">
    <property type="entry name" value="CYP24A1-like"/>
    <property type="match status" value="1"/>
</dbReference>
<dbReference type="AlphaFoldDB" id="A0A6L2QCS1"/>
<dbReference type="Gene3D" id="1.10.630.10">
    <property type="entry name" value="Cytochrome P450"/>
    <property type="match status" value="1"/>
</dbReference>
<comment type="caution">
    <text evidence="10">The sequence shown here is derived from an EMBL/GenBank/DDBJ whole genome shotgun (WGS) entry which is preliminary data.</text>
</comment>
<evidence type="ECO:0000256" key="6">
    <source>
        <dbReference type="ARBA" id="ARBA00023004"/>
    </source>
</evidence>
<evidence type="ECO:0000256" key="9">
    <source>
        <dbReference type="RuleBase" id="RU000461"/>
    </source>
</evidence>
<dbReference type="PRINTS" id="PR00385">
    <property type="entry name" value="P450"/>
</dbReference>
<dbReference type="PRINTS" id="PR00463">
    <property type="entry name" value="EP450I"/>
</dbReference>
<evidence type="ECO:0008006" key="12">
    <source>
        <dbReference type="Google" id="ProtNLM"/>
    </source>
</evidence>
<evidence type="ECO:0000256" key="4">
    <source>
        <dbReference type="ARBA" id="ARBA00022723"/>
    </source>
</evidence>
<dbReference type="InterPro" id="IPR017972">
    <property type="entry name" value="Cyt_P450_CS"/>
</dbReference>
<dbReference type="Proteomes" id="UP000502823">
    <property type="component" value="Unassembled WGS sequence"/>
</dbReference>
<evidence type="ECO:0000256" key="7">
    <source>
        <dbReference type="ARBA" id="ARBA00023033"/>
    </source>
</evidence>
<dbReference type="InterPro" id="IPR002401">
    <property type="entry name" value="Cyt_P450_E_grp-I"/>
</dbReference>
<dbReference type="InterPro" id="IPR036396">
    <property type="entry name" value="Cyt_P450_sf"/>
</dbReference>
<dbReference type="InParanoid" id="A0A6L2QCS1"/>
<keyword evidence="11" id="KW-1185">Reference proteome</keyword>
<accession>A0A6L2QCS1</accession>
<keyword evidence="5 9" id="KW-0560">Oxidoreductase</keyword>
<keyword evidence="3 8" id="KW-0349">Heme</keyword>
<protein>
    <recommendedName>
        <fullName evidence="12">Cytochrome P450</fullName>
    </recommendedName>
</protein>
<dbReference type="PANTHER" id="PTHR24279">
    <property type="entry name" value="CYTOCHROME P450"/>
    <property type="match status" value="1"/>
</dbReference>
<name>A0A6L2QCS1_COPFO</name>
<reference evidence="11" key="1">
    <citation type="submission" date="2020-01" db="EMBL/GenBank/DDBJ databases">
        <title>Draft genome sequence of the Termite Coptotermes fromosanus.</title>
        <authorList>
            <person name="Itakura S."/>
            <person name="Yosikawa Y."/>
            <person name="Umezawa K."/>
        </authorList>
    </citation>
    <scope>NUCLEOTIDE SEQUENCE [LARGE SCALE GENOMIC DNA]</scope>
</reference>
<proteinExistence type="inferred from homology"/>
<dbReference type="GO" id="GO:0005506">
    <property type="term" value="F:iron ion binding"/>
    <property type="evidence" value="ECO:0007669"/>
    <property type="project" value="InterPro"/>
</dbReference>
<comment type="similarity">
    <text evidence="2 9">Belongs to the cytochrome P450 family.</text>
</comment>
<feature type="binding site" description="axial binding residue" evidence="8">
    <location>
        <position position="458"/>
    </location>
    <ligand>
        <name>heme</name>
        <dbReference type="ChEBI" id="CHEBI:30413"/>
    </ligand>
    <ligandPart>
        <name>Fe</name>
        <dbReference type="ChEBI" id="CHEBI:18248"/>
    </ligandPart>
</feature>
<dbReference type="InterPro" id="IPR001128">
    <property type="entry name" value="Cyt_P450"/>
</dbReference>
<sequence>MAGIYPKHFSNCITFAVARSLSSFSSNINIADSNKTKTFKQIPGPVRLPLIGNLYQYKFGKYKIYRYHEVLEDLYKKYGPLVRQDLGTSTVIHIFDPEDIRTVYINEGTMPHVVPLQETAQLYRQERDMSLGLGNVNGEEWYKLRSAVRQMMLRRKEVHYYLPLVQDVATDFVKHIIRKRGKNGEIENLSDEVAKWSQESAGIVCFEMRLGCLNGGLEEERAQTMVNANKVMFNLSALLKFSLPVYKYISTPKWKKLLEAEDFFYRTATQYVNTTINKIDNLIQRNELPEGRYNFMTYLLSRKELSRKDVTIITFSLFADGLSTTVPALLYNLYCLATNPEVQEKAYQEVSKHLKRGEPITQAIINKLSYLKAVVKETFRLYPIGTEISRIIPKDLVLSGYHVPAKTHVNLNPHVHFKSEEYFPNALKFLPERWMRGGESSDIHPYLLTPFGHGVRTCAGMRFAEQDLHVALCCILLNFKLQYPITDPLEQIYSTLLFPAGPKQKHELKSPFRASRMADRACHAQMVEEMVKECKILDCMRVVL</sequence>
<gene>
    <name evidence="10" type="ORF">Cfor_08827</name>
</gene>
<evidence type="ECO:0000256" key="8">
    <source>
        <dbReference type="PIRSR" id="PIRSR602401-1"/>
    </source>
</evidence>
<dbReference type="GO" id="GO:0020037">
    <property type="term" value="F:heme binding"/>
    <property type="evidence" value="ECO:0007669"/>
    <property type="project" value="InterPro"/>
</dbReference>
<organism evidence="10 11">
    <name type="scientific">Coptotermes formosanus</name>
    <name type="common">Formosan subterranean termite</name>
    <dbReference type="NCBI Taxonomy" id="36987"/>
    <lineage>
        <taxon>Eukaryota</taxon>
        <taxon>Metazoa</taxon>
        <taxon>Ecdysozoa</taxon>
        <taxon>Arthropoda</taxon>
        <taxon>Hexapoda</taxon>
        <taxon>Insecta</taxon>
        <taxon>Pterygota</taxon>
        <taxon>Neoptera</taxon>
        <taxon>Polyneoptera</taxon>
        <taxon>Dictyoptera</taxon>
        <taxon>Blattodea</taxon>
        <taxon>Blattoidea</taxon>
        <taxon>Termitoidae</taxon>
        <taxon>Rhinotermitidae</taxon>
        <taxon>Coptotermes</taxon>
    </lineage>
</organism>
<dbReference type="EMBL" id="BLKM01001253">
    <property type="protein sequence ID" value="GFG39847.1"/>
    <property type="molecule type" value="Genomic_DNA"/>
</dbReference>
<evidence type="ECO:0000313" key="10">
    <source>
        <dbReference type="EMBL" id="GFG39847.1"/>
    </source>
</evidence>
<dbReference type="Pfam" id="PF00067">
    <property type="entry name" value="p450"/>
    <property type="match status" value="1"/>
</dbReference>
<dbReference type="GO" id="GO:0016705">
    <property type="term" value="F:oxidoreductase activity, acting on paired donors, with incorporation or reduction of molecular oxygen"/>
    <property type="evidence" value="ECO:0007669"/>
    <property type="project" value="InterPro"/>
</dbReference>
<evidence type="ECO:0000256" key="3">
    <source>
        <dbReference type="ARBA" id="ARBA00022617"/>
    </source>
</evidence>
<keyword evidence="6 8" id="KW-0408">Iron</keyword>
<comment type="cofactor">
    <cofactor evidence="1 8">
        <name>heme</name>
        <dbReference type="ChEBI" id="CHEBI:30413"/>
    </cofactor>
</comment>
<evidence type="ECO:0000256" key="5">
    <source>
        <dbReference type="ARBA" id="ARBA00023002"/>
    </source>
</evidence>
<evidence type="ECO:0000256" key="1">
    <source>
        <dbReference type="ARBA" id="ARBA00001971"/>
    </source>
</evidence>
<evidence type="ECO:0000313" key="11">
    <source>
        <dbReference type="Proteomes" id="UP000502823"/>
    </source>
</evidence>
<dbReference type="FunFam" id="1.10.630.10:FF:000006">
    <property type="entry name" value="Cytochrome P450 302a1, mitochondrial"/>
    <property type="match status" value="1"/>
</dbReference>
<keyword evidence="7 9" id="KW-0503">Monooxygenase</keyword>
<dbReference type="SUPFAM" id="SSF48264">
    <property type="entry name" value="Cytochrome P450"/>
    <property type="match status" value="1"/>
</dbReference>
<dbReference type="InterPro" id="IPR050479">
    <property type="entry name" value="CYP11_CYP27_families"/>
</dbReference>